<evidence type="ECO:0000256" key="4">
    <source>
        <dbReference type="HAMAP-Rule" id="MF_00163"/>
    </source>
</evidence>
<dbReference type="Proteomes" id="UP000184047">
    <property type="component" value="Unassembled WGS sequence"/>
</dbReference>
<dbReference type="SUPFAM" id="SSF56420">
    <property type="entry name" value="Peptide deformylase"/>
    <property type="match status" value="1"/>
</dbReference>
<dbReference type="GO" id="GO:0042586">
    <property type="term" value="F:peptide deformylase activity"/>
    <property type="evidence" value="ECO:0007669"/>
    <property type="project" value="UniProtKB-UniRule"/>
</dbReference>
<proteinExistence type="inferred from homology"/>
<dbReference type="InterPro" id="IPR036821">
    <property type="entry name" value="Peptide_deformylase_sf"/>
</dbReference>
<evidence type="ECO:0000313" key="5">
    <source>
        <dbReference type="EMBL" id="SHH24418.1"/>
    </source>
</evidence>
<evidence type="ECO:0000256" key="2">
    <source>
        <dbReference type="ARBA" id="ARBA00022723"/>
    </source>
</evidence>
<feature type="active site" evidence="4">
    <location>
        <position position="151"/>
    </location>
</feature>
<dbReference type="Gene3D" id="3.90.45.10">
    <property type="entry name" value="Peptide deformylase"/>
    <property type="match status" value="1"/>
</dbReference>
<dbReference type="NCBIfam" id="NF001159">
    <property type="entry name" value="PRK00150.1-3"/>
    <property type="match status" value="1"/>
</dbReference>
<reference evidence="6" key="1">
    <citation type="submission" date="2016-11" db="EMBL/GenBank/DDBJ databases">
        <authorList>
            <person name="Varghese N."/>
            <person name="Submissions S."/>
        </authorList>
    </citation>
    <scope>NUCLEOTIDE SEQUENCE [LARGE SCALE GENOMIC DNA]</scope>
    <source>
        <strain evidence="6">DSM 19055</strain>
    </source>
</reference>
<evidence type="ECO:0000256" key="3">
    <source>
        <dbReference type="ARBA" id="ARBA00022801"/>
    </source>
</evidence>
<dbReference type="PANTHER" id="PTHR10458">
    <property type="entry name" value="PEPTIDE DEFORMYLASE"/>
    <property type="match status" value="1"/>
</dbReference>
<organism evidence="5 6">
    <name type="scientific">Chryseobacterium oranimense</name>
    <dbReference type="NCBI Taxonomy" id="421058"/>
    <lineage>
        <taxon>Bacteria</taxon>
        <taxon>Pseudomonadati</taxon>
        <taxon>Bacteroidota</taxon>
        <taxon>Flavobacteriia</taxon>
        <taxon>Flavobacteriales</taxon>
        <taxon>Weeksellaceae</taxon>
        <taxon>Chryseobacterium group</taxon>
        <taxon>Chryseobacterium</taxon>
    </lineage>
</organism>
<comment type="cofactor">
    <cofactor evidence="4">
        <name>Fe(2+)</name>
        <dbReference type="ChEBI" id="CHEBI:29033"/>
    </cofactor>
    <text evidence="4">Binds 1 Fe(2+) ion.</text>
</comment>
<name>A0A1M5RE01_9FLAO</name>
<evidence type="ECO:0000256" key="1">
    <source>
        <dbReference type="ARBA" id="ARBA00010759"/>
    </source>
</evidence>
<comment type="function">
    <text evidence="4">Removes the formyl group from the N-terminal Met of newly synthesized proteins. Requires at least a dipeptide for an efficient rate of reaction. N-terminal L-methionine is a prerequisite for activity but the enzyme has broad specificity at other positions.</text>
</comment>
<evidence type="ECO:0000313" key="6">
    <source>
        <dbReference type="Proteomes" id="UP000184047"/>
    </source>
</evidence>
<keyword evidence="6" id="KW-1185">Reference proteome</keyword>
<dbReference type="GO" id="GO:0006412">
    <property type="term" value="P:translation"/>
    <property type="evidence" value="ECO:0007669"/>
    <property type="project" value="UniProtKB-UniRule"/>
</dbReference>
<dbReference type="EC" id="3.5.1.88" evidence="4"/>
<dbReference type="Pfam" id="PF01327">
    <property type="entry name" value="Pep_deformylase"/>
    <property type="match status" value="1"/>
</dbReference>
<comment type="similarity">
    <text evidence="1 4">Belongs to the polypeptide deformylase family.</text>
</comment>
<dbReference type="HAMAP" id="MF_00163">
    <property type="entry name" value="Pep_deformylase"/>
    <property type="match status" value="1"/>
</dbReference>
<dbReference type="NCBIfam" id="TIGR00079">
    <property type="entry name" value="pept_deformyl"/>
    <property type="match status" value="1"/>
</dbReference>
<keyword evidence="4" id="KW-0648">Protein biosynthesis</keyword>
<dbReference type="PRINTS" id="PR01576">
    <property type="entry name" value="PDEFORMYLASE"/>
</dbReference>
<keyword evidence="4" id="KW-0408">Iron</keyword>
<dbReference type="GO" id="GO:0046872">
    <property type="term" value="F:metal ion binding"/>
    <property type="evidence" value="ECO:0007669"/>
    <property type="project" value="UniProtKB-KW"/>
</dbReference>
<sequence length="194" mass="21994">MELAVYGYGNNVLKMTADKVDTGFQGLDTLIADMWETMEQAQGCGLAAPQIGKSLQLFVADSKILYDNMDETERQAIFTEGDTGIREVFLNTEIISLSDNKWEETEGCLSLPFLSGKVVRSWSVEVQYQNQDFETIRKTFSGMTARVILHEYDHTQGILYIDRVKPLSKKLMEGKLKQVLKGKVATPYKMKFKD</sequence>
<dbReference type="CDD" id="cd00487">
    <property type="entry name" value="Pep_deformylase"/>
    <property type="match status" value="1"/>
</dbReference>
<accession>A0A1M5RE01</accession>
<feature type="binding site" evidence="4">
    <location>
        <position position="108"/>
    </location>
    <ligand>
        <name>Fe cation</name>
        <dbReference type="ChEBI" id="CHEBI:24875"/>
    </ligand>
</feature>
<dbReference type="STRING" id="421058.SAMN05421866_2352"/>
<dbReference type="InterPro" id="IPR023635">
    <property type="entry name" value="Peptide_deformylase"/>
</dbReference>
<feature type="binding site" evidence="4">
    <location>
        <position position="150"/>
    </location>
    <ligand>
        <name>Fe cation</name>
        <dbReference type="ChEBI" id="CHEBI:24875"/>
    </ligand>
</feature>
<dbReference type="AlphaFoldDB" id="A0A1M5RE01"/>
<gene>
    <name evidence="4" type="primary">def</name>
    <name evidence="5" type="ORF">SAMN05421866_2352</name>
</gene>
<comment type="catalytic activity">
    <reaction evidence="4">
        <text>N-terminal N-formyl-L-methionyl-[peptide] + H2O = N-terminal L-methionyl-[peptide] + formate</text>
        <dbReference type="Rhea" id="RHEA:24420"/>
        <dbReference type="Rhea" id="RHEA-COMP:10639"/>
        <dbReference type="Rhea" id="RHEA-COMP:10640"/>
        <dbReference type="ChEBI" id="CHEBI:15377"/>
        <dbReference type="ChEBI" id="CHEBI:15740"/>
        <dbReference type="ChEBI" id="CHEBI:49298"/>
        <dbReference type="ChEBI" id="CHEBI:64731"/>
        <dbReference type="EC" id="3.5.1.88"/>
    </reaction>
</comment>
<dbReference type="RefSeq" id="WP_073063035.1">
    <property type="nucleotide sequence ID" value="NZ_FQWT01000003.1"/>
</dbReference>
<keyword evidence="3 4" id="KW-0378">Hydrolase</keyword>
<dbReference type="PIRSF" id="PIRSF004749">
    <property type="entry name" value="Pep_def"/>
    <property type="match status" value="1"/>
</dbReference>
<feature type="binding site" evidence="4">
    <location>
        <position position="154"/>
    </location>
    <ligand>
        <name>Fe cation</name>
        <dbReference type="ChEBI" id="CHEBI:24875"/>
    </ligand>
</feature>
<dbReference type="OrthoDB" id="9784988at2"/>
<dbReference type="EMBL" id="FQWT01000003">
    <property type="protein sequence ID" value="SHH24418.1"/>
    <property type="molecule type" value="Genomic_DNA"/>
</dbReference>
<keyword evidence="2 4" id="KW-0479">Metal-binding</keyword>
<dbReference type="PANTHER" id="PTHR10458:SF22">
    <property type="entry name" value="PEPTIDE DEFORMYLASE"/>
    <property type="match status" value="1"/>
</dbReference>
<protein>
    <recommendedName>
        <fullName evidence="4">Peptide deformylase</fullName>
        <shortName evidence="4">PDF</shortName>
        <ecNumber evidence="4">3.5.1.88</ecNumber>
    </recommendedName>
    <alternativeName>
        <fullName evidence="4">Polypeptide deformylase</fullName>
    </alternativeName>
</protein>